<dbReference type="Proteomes" id="UP000307702">
    <property type="component" value="Unassembled WGS sequence"/>
</dbReference>
<feature type="binding site" evidence="13">
    <location>
        <position position="167"/>
    </location>
    <ligand>
        <name>Fe cation</name>
        <dbReference type="ChEBI" id="CHEBI:24875"/>
    </ligand>
</feature>
<evidence type="ECO:0000256" key="12">
    <source>
        <dbReference type="ARBA" id="ARBA00029922"/>
    </source>
</evidence>
<comment type="caution">
    <text evidence="15">The sequence shown here is derived from an EMBL/GenBank/DDBJ whole genome shotgun (WGS) entry which is preliminary data.</text>
</comment>
<dbReference type="PANTHER" id="PTHR11473:SF24">
    <property type="entry name" value="PHENYLALANINE-4-HYDROXYLASE"/>
    <property type="match status" value="1"/>
</dbReference>
<dbReference type="PROSITE" id="PS51410">
    <property type="entry name" value="BH4_AAA_HYDROXYL_2"/>
    <property type="match status" value="1"/>
</dbReference>
<evidence type="ECO:0000256" key="11">
    <source>
        <dbReference type="ARBA" id="ARBA00023232"/>
    </source>
</evidence>
<evidence type="ECO:0000256" key="8">
    <source>
        <dbReference type="ARBA" id="ARBA00023002"/>
    </source>
</evidence>
<keyword evidence="9 13" id="KW-0408">Iron</keyword>
<dbReference type="PROSITE" id="PS00367">
    <property type="entry name" value="BH4_AAA_HYDROXYL_1"/>
    <property type="match status" value="1"/>
</dbReference>
<dbReference type="PANTHER" id="PTHR11473">
    <property type="entry name" value="AROMATIC AMINO ACID HYDROXYLASE"/>
    <property type="match status" value="1"/>
</dbReference>
<keyword evidence="8 15" id="KW-0560">Oxidoreductase</keyword>
<evidence type="ECO:0000256" key="6">
    <source>
        <dbReference type="ARBA" id="ARBA00020276"/>
    </source>
</evidence>
<dbReference type="InterPro" id="IPR036951">
    <property type="entry name" value="ArAA_hydroxylase_sf"/>
</dbReference>
<dbReference type="SUPFAM" id="SSF56534">
    <property type="entry name" value="Aromatic aminoacid monoxygenases, catalytic and oligomerization domains"/>
    <property type="match status" value="1"/>
</dbReference>
<keyword evidence="7 13" id="KW-0479">Metal-binding</keyword>
<keyword evidence="11" id="KW-0585">Phenylalanine catabolism</keyword>
<dbReference type="EMBL" id="SZVP01000002">
    <property type="protein sequence ID" value="TMM46802.1"/>
    <property type="molecule type" value="Genomic_DNA"/>
</dbReference>
<dbReference type="InterPro" id="IPR018301">
    <property type="entry name" value="ArAA_hydroxylase_Fe/CU_BS"/>
</dbReference>
<evidence type="ECO:0000256" key="10">
    <source>
        <dbReference type="ARBA" id="ARBA00023033"/>
    </source>
</evidence>
<dbReference type="GO" id="GO:0005506">
    <property type="term" value="F:iron ion binding"/>
    <property type="evidence" value="ECO:0007669"/>
    <property type="project" value="InterPro"/>
</dbReference>
<dbReference type="InterPro" id="IPR005960">
    <property type="entry name" value="Phe-4-hydroxylase_mono"/>
</dbReference>
<evidence type="ECO:0000313" key="15">
    <source>
        <dbReference type="EMBL" id="TMM46802.1"/>
    </source>
</evidence>
<comment type="catalytic activity">
    <reaction evidence="1">
        <text>(6R)-L-erythro-5,6,7,8-tetrahydrobiopterin + L-phenylalanine + O2 = (4aS,6R)-4a-hydroxy-L-erythro-5,6,7,8-tetrahydrobiopterin + L-tyrosine</text>
        <dbReference type="Rhea" id="RHEA:20273"/>
        <dbReference type="ChEBI" id="CHEBI:15379"/>
        <dbReference type="ChEBI" id="CHEBI:15642"/>
        <dbReference type="ChEBI" id="CHEBI:58095"/>
        <dbReference type="ChEBI" id="CHEBI:58315"/>
        <dbReference type="ChEBI" id="CHEBI:59560"/>
        <dbReference type="EC" id="1.14.16.1"/>
    </reaction>
</comment>
<dbReference type="Pfam" id="PF00351">
    <property type="entry name" value="Biopterin_H"/>
    <property type="match status" value="1"/>
</dbReference>
<dbReference type="NCBIfam" id="NF008877">
    <property type="entry name" value="PRK11913.1-2"/>
    <property type="match status" value="1"/>
</dbReference>
<evidence type="ECO:0000256" key="13">
    <source>
        <dbReference type="PIRSR" id="PIRSR601273-2"/>
    </source>
</evidence>
<dbReference type="InterPro" id="IPR001273">
    <property type="entry name" value="ArAA_hydroxylase"/>
</dbReference>
<dbReference type="AlphaFoldDB" id="A0A8H2PNK3"/>
<dbReference type="OrthoDB" id="9780502at2"/>
<feature type="binding site" evidence="13">
    <location>
        <position position="122"/>
    </location>
    <ligand>
        <name>Fe cation</name>
        <dbReference type="ChEBI" id="CHEBI:24875"/>
    </ligand>
</feature>
<evidence type="ECO:0000256" key="5">
    <source>
        <dbReference type="ARBA" id="ARBA00011995"/>
    </source>
</evidence>
<name>A0A8H2PNK3_9GAMM</name>
<evidence type="ECO:0000313" key="16">
    <source>
        <dbReference type="Proteomes" id="UP000307702"/>
    </source>
</evidence>
<dbReference type="UniPathway" id="UPA00139">
    <property type="reaction ID" value="UER00337"/>
</dbReference>
<evidence type="ECO:0000256" key="4">
    <source>
        <dbReference type="ARBA" id="ARBA00009712"/>
    </source>
</evidence>
<comment type="pathway">
    <text evidence="3">Amino-acid degradation; L-phenylalanine degradation; acetoacetate and fumarate from L-phenylalanine: step 1/6.</text>
</comment>
<evidence type="ECO:0000259" key="14">
    <source>
        <dbReference type="PROSITE" id="PS51410"/>
    </source>
</evidence>
<proteinExistence type="inferred from homology"/>
<sequence>MSKGTQYVSKVPDENGLISWSTEENSIWQMLFTRQLAYIKDKACDEYHTGLAALNLPIDRVPQLNDVSQVLYAATGWQCHPVPALIGFGEFFKLLSEKKFPVATFIRRKEEMDYLQEPDIFHEIFGHCPLLVNPSFANYTQAYGKMGLNASKEQRVFLARLYWFTIEFGLLDTPKGLRVYGGGILSSPAETEYAINNEDVERKPFNVLDVLRTPYRIDIMQPIYYTLTKVSDLDDIRKFSVEDIMAQIAQAKQLGLHTAKFPTKPVT</sequence>
<evidence type="ECO:0000256" key="9">
    <source>
        <dbReference type="ARBA" id="ARBA00023004"/>
    </source>
</evidence>
<dbReference type="PRINTS" id="PR00372">
    <property type="entry name" value="FYWHYDRXLASE"/>
</dbReference>
<dbReference type="InterPro" id="IPR036329">
    <property type="entry name" value="Aro-AA_hydroxylase_C_sf"/>
</dbReference>
<accession>A0A8H2PNK3</accession>
<feature type="binding site" evidence="13">
    <location>
        <position position="127"/>
    </location>
    <ligand>
        <name>Fe cation</name>
        <dbReference type="ChEBI" id="CHEBI:24875"/>
    </ligand>
</feature>
<organism evidence="15 16">
    <name type="scientific">Colwellia ponticola</name>
    <dbReference type="NCBI Taxonomy" id="2304625"/>
    <lineage>
        <taxon>Bacteria</taxon>
        <taxon>Pseudomonadati</taxon>
        <taxon>Pseudomonadota</taxon>
        <taxon>Gammaproteobacteria</taxon>
        <taxon>Alteromonadales</taxon>
        <taxon>Colwelliaceae</taxon>
        <taxon>Colwellia</taxon>
    </lineage>
</organism>
<gene>
    <name evidence="15" type="ORF">FCS21_03210</name>
</gene>
<dbReference type="NCBIfam" id="TIGR01267">
    <property type="entry name" value="Phe4hydrox_mono"/>
    <property type="match status" value="1"/>
</dbReference>
<evidence type="ECO:0000256" key="3">
    <source>
        <dbReference type="ARBA" id="ARBA00005088"/>
    </source>
</evidence>
<reference evidence="15 16" key="1">
    <citation type="submission" date="2019-05" db="EMBL/GenBank/DDBJ databases">
        <title>Colwellia ponticola sp. nov., isolated from seawater.</title>
        <authorList>
            <person name="Yoon J.-H."/>
        </authorList>
    </citation>
    <scope>NUCLEOTIDE SEQUENCE [LARGE SCALE GENOMIC DNA]</scope>
    <source>
        <strain evidence="15 16">OISW-25</strain>
    </source>
</reference>
<evidence type="ECO:0000256" key="1">
    <source>
        <dbReference type="ARBA" id="ARBA00001060"/>
    </source>
</evidence>
<dbReference type="InterPro" id="IPR019774">
    <property type="entry name" value="Aromatic-AA_hydroxylase_C"/>
</dbReference>
<dbReference type="Gene3D" id="1.10.800.10">
    <property type="entry name" value="Aromatic amino acid hydroxylase"/>
    <property type="match status" value="1"/>
</dbReference>
<dbReference type="CDD" id="cd03348">
    <property type="entry name" value="pro_PheOH"/>
    <property type="match status" value="1"/>
</dbReference>
<dbReference type="GO" id="GO:0006559">
    <property type="term" value="P:L-phenylalanine catabolic process"/>
    <property type="evidence" value="ECO:0007669"/>
    <property type="project" value="UniProtKB-UniPathway"/>
</dbReference>
<comment type="similarity">
    <text evidence="4">Belongs to the biopterin-dependent aromatic amino acid hydroxylase family.</text>
</comment>
<comment type="cofactor">
    <cofactor evidence="2 13">
        <name>Fe(2+)</name>
        <dbReference type="ChEBI" id="CHEBI:29033"/>
    </cofactor>
</comment>
<dbReference type="GO" id="GO:0004505">
    <property type="term" value="F:phenylalanine 4-monooxygenase activity"/>
    <property type="evidence" value="ECO:0007669"/>
    <property type="project" value="UniProtKB-EC"/>
</dbReference>
<evidence type="ECO:0000256" key="7">
    <source>
        <dbReference type="ARBA" id="ARBA00022723"/>
    </source>
</evidence>
<feature type="domain" description="Biopterin-dependent aromatic amino acid hydroxylase family profile" evidence="14">
    <location>
        <begin position="1"/>
        <end position="267"/>
    </location>
</feature>
<dbReference type="EC" id="1.14.16.1" evidence="5"/>
<keyword evidence="16" id="KW-1185">Reference proteome</keyword>
<evidence type="ECO:0000256" key="2">
    <source>
        <dbReference type="ARBA" id="ARBA00001954"/>
    </source>
</evidence>
<dbReference type="RefSeq" id="WP_138620565.1">
    <property type="nucleotide sequence ID" value="NZ_SZVP01000002.1"/>
</dbReference>
<protein>
    <recommendedName>
        <fullName evidence="6">Phenylalanine-4-hydroxylase</fullName>
        <ecNumber evidence="5">1.14.16.1</ecNumber>
    </recommendedName>
    <alternativeName>
        <fullName evidence="12">Phe-4-monooxygenase</fullName>
    </alternativeName>
</protein>
<keyword evidence="10 15" id="KW-0503">Monooxygenase</keyword>